<dbReference type="Proteomes" id="UP000596661">
    <property type="component" value="Chromosome 3"/>
</dbReference>
<keyword evidence="3" id="KW-1185">Reference proteome</keyword>
<dbReference type="RefSeq" id="XP_030495692.1">
    <property type="nucleotide sequence ID" value="XM_030639832.2"/>
</dbReference>
<dbReference type="EMBL" id="UZAU01000348">
    <property type="status" value="NOT_ANNOTATED_CDS"/>
    <property type="molecule type" value="Genomic_DNA"/>
</dbReference>
<dbReference type="EnsemblPlants" id="novel_model_3911_5bd9a17a">
    <property type="protein sequence ID" value="cds.novel_model_3911_5bd9a17a"/>
    <property type="gene ID" value="novel_gene_2103_5bd9a17a"/>
</dbReference>
<dbReference type="GO" id="GO:0045046">
    <property type="term" value="P:protein import into peroxisome membrane"/>
    <property type="evidence" value="ECO:0007669"/>
    <property type="project" value="TreeGrafter"/>
</dbReference>
<accession>A0A803R1C9</accession>
<evidence type="ECO:0000313" key="3">
    <source>
        <dbReference type="Proteomes" id="UP000596661"/>
    </source>
</evidence>
<dbReference type="GeneID" id="115711492"/>
<sequence length="375" mass="42722">MLSSLRDFWRRHKKKVFVSAGVLGSGYVLYKLYNAHRQRLDDLERELANERKRVDEFVKDQLQSHFENIQRIADTTTLPHAIQFLSSRIEEELRLSHLTDRLMQGKGQPNNLTSSEKLELWDKLKYLSFTRMVLSLWTMTLLSLYIRVQVNILGRHLYIDTARHIGSIHSLDDGDLIDRDDQQKFLACADFLSTNGLSALISNMQAAVTDVIKGKQLRDFFDTTVLHETIVQILDTFKSIRSPHLWVDFLMPDDAHVRELDASSSSDEAGISDFTKFDLLMLETRAVISSAKFTNVAEVALKSVVNELIKEIGIQCGEDNLSTGMPLARLLARVTHVGPILLDEPSKNKFIEAIKNEPEVEMLFTALYSNADVLD</sequence>
<dbReference type="OMA" id="FTRTVCA"/>
<dbReference type="GO" id="GO:0005778">
    <property type="term" value="C:peroxisomal membrane"/>
    <property type="evidence" value="ECO:0007669"/>
    <property type="project" value="InterPro"/>
</dbReference>
<dbReference type="EnsemblPlants" id="evm.model.03.1998">
    <property type="protein sequence ID" value="cds.evm.model.03.1998"/>
    <property type="gene ID" value="evm.TU.03.1998"/>
</dbReference>
<dbReference type="InterPro" id="IPR006966">
    <property type="entry name" value="Peroxin-3"/>
</dbReference>
<dbReference type="Pfam" id="PF04882">
    <property type="entry name" value="Peroxin-3"/>
    <property type="match status" value="1"/>
</dbReference>
<name>A0A803R1C9_CANSA</name>
<dbReference type="PANTHER" id="PTHR28080:SF1">
    <property type="entry name" value="PEROXISOMAL BIOGENESIS FACTOR 3"/>
    <property type="match status" value="1"/>
</dbReference>
<dbReference type="Gramene" id="evm.model.03.1998">
    <property type="protein sequence ID" value="cds.evm.model.03.1998"/>
    <property type="gene ID" value="evm.TU.03.1998"/>
</dbReference>
<dbReference type="GO" id="GO:0030674">
    <property type="term" value="F:protein-macromolecule adaptor activity"/>
    <property type="evidence" value="ECO:0007669"/>
    <property type="project" value="TreeGrafter"/>
</dbReference>
<evidence type="ECO:0000256" key="1">
    <source>
        <dbReference type="SAM" id="Coils"/>
    </source>
</evidence>
<reference evidence="2 3" key="1">
    <citation type="submission" date="2018-11" db="EMBL/GenBank/DDBJ databases">
        <authorList>
            <person name="Grassa J C."/>
        </authorList>
    </citation>
    <scope>NUCLEOTIDE SEQUENCE [LARGE SCALE GENOMIC DNA]</scope>
</reference>
<dbReference type="PANTHER" id="PTHR28080">
    <property type="entry name" value="PEROXISOMAL BIOGENESIS FACTOR 3"/>
    <property type="match status" value="1"/>
</dbReference>
<dbReference type="EMBL" id="UZAU01000349">
    <property type="status" value="NOT_ANNOTATED_CDS"/>
    <property type="molecule type" value="Genomic_DNA"/>
</dbReference>
<proteinExistence type="predicted"/>
<protein>
    <submittedName>
        <fullName evidence="2">Uncharacterized protein</fullName>
    </submittedName>
</protein>
<accession>A0A803P7H1</accession>
<gene>
    <name evidence="2" type="primary">LOC115711492</name>
</gene>
<evidence type="ECO:0000313" key="2">
    <source>
        <dbReference type="EnsemblPlants" id="cds.novel_model_3911_5bd9a17a"/>
    </source>
</evidence>
<dbReference type="KEGG" id="csav:115711492"/>
<organism evidence="2 3">
    <name type="scientific">Cannabis sativa</name>
    <name type="common">Hemp</name>
    <name type="synonym">Marijuana</name>
    <dbReference type="NCBI Taxonomy" id="3483"/>
    <lineage>
        <taxon>Eukaryota</taxon>
        <taxon>Viridiplantae</taxon>
        <taxon>Streptophyta</taxon>
        <taxon>Embryophyta</taxon>
        <taxon>Tracheophyta</taxon>
        <taxon>Spermatophyta</taxon>
        <taxon>Magnoliopsida</taxon>
        <taxon>eudicotyledons</taxon>
        <taxon>Gunneridae</taxon>
        <taxon>Pentapetalae</taxon>
        <taxon>rosids</taxon>
        <taxon>fabids</taxon>
        <taxon>Rosales</taxon>
        <taxon>Cannabaceae</taxon>
        <taxon>Cannabis</taxon>
    </lineage>
</organism>
<dbReference type="Gramene" id="novel_model_3911_5bd9a17a">
    <property type="protein sequence ID" value="cds.novel_model_3911_5bd9a17a"/>
    <property type="gene ID" value="novel_gene_2103_5bd9a17a"/>
</dbReference>
<feature type="coiled-coil region" evidence="1">
    <location>
        <begin position="33"/>
        <end position="60"/>
    </location>
</feature>
<dbReference type="AlphaFoldDB" id="A0A803R1C9"/>
<keyword evidence="1" id="KW-0175">Coiled coil</keyword>
<dbReference type="OrthoDB" id="45930at2759"/>
<reference evidence="2" key="2">
    <citation type="submission" date="2021-03" db="UniProtKB">
        <authorList>
            <consortium name="EnsemblPlants"/>
        </authorList>
    </citation>
    <scope>IDENTIFICATION</scope>
</reference>